<evidence type="ECO:0000256" key="6">
    <source>
        <dbReference type="HAMAP-Rule" id="MF_00867"/>
    </source>
</evidence>
<organism evidence="9 10">
    <name type="scientific">candidate division KD3-62 bacterium DG_56</name>
    <dbReference type="NCBI Taxonomy" id="1704032"/>
    <lineage>
        <taxon>Bacteria</taxon>
        <taxon>candidate division KD3-62</taxon>
    </lineage>
</organism>
<dbReference type="Pfam" id="PF14804">
    <property type="entry name" value="Jag_N"/>
    <property type="match status" value="1"/>
</dbReference>
<evidence type="ECO:0000256" key="5">
    <source>
        <dbReference type="ARBA" id="ARBA00023316"/>
    </source>
</evidence>
<dbReference type="PANTHER" id="PTHR35800">
    <property type="entry name" value="PROTEIN JAG"/>
    <property type="match status" value="1"/>
</dbReference>
<keyword evidence="1 6" id="KW-0963">Cytoplasm</keyword>
<dbReference type="PROSITE" id="PS51061">
    <property type="entry name" value="R3H"/>
    <property type="match status" value="1"/>
</dbReference>
<keyword evidence="3 6" id="KW-0133">Cell shape</keyword>
<dbReference type="Gene3D" id="3.30.30.80">
    <property type="entry name" value="probable RNA-binding protein from clostridium symbiosum atcc 14940"/>
    <property type="match status" value="1"/>
</dbReference>
<dbReference type="GO" id="GO:0009252">
    <property type="term" value="P:peptidoglycan biosynthetic process"/>
    <property type="evidence" value="ECO:0007669"/>
    <property type="project" value="UniProtKB-UniRule"/>
</dbReference>
<keyword evidence="5 6" id="KW-0961">Cell wall biogenesis/degradation</keyword>
<dbReference type="SMART" id="SM00393">
    <property type="entry name" value="R3H"/>
    <property type="match status" value="1"/>
</dbReference>
<dbReference type="InterPro" id="IPR015946">
    <property type="entry name" value="KH_dom-like_a/b"/>
</dbReference>
<dbReference type="Pfam" id="PF13083">
    <property type="entry name" value="KH_KhpA-B"/>
    <property type="match status" value="1"/>
</dbReference>
<dbReference type="SMART" id="SM01245">
    <property type="entry name" value="Jag_N"/>
    <property type="match status" value="1"/>
</dbReference>
<dbReference type="InterPro" id="IPR036867">
    <property type="entry name" value="R3H_dom_sf"/>
</dbReference>
<gene>
    <name evidence="6" type="primary">khpB</name>
    <name evidence="6" type="synonym">eloR</name>
    <name evidence="9" type="ORF">AMK68_00960</name>
</gene>
<comment type="function">
    <text evidence="6">A probable RNA chaperone. Forms a complex with KhpA which binds to cellular RNA and controls its expression. Plays a role in peptidoglycan (PG) homeostasis and cell length regulation.</text>
</comment>
<dbReference type="HAMAP" id="MF_00867">
    <property type="entry name" value="KhpB"/>
    <property type="match status" value="1"/>
</dbReference>
<dbReference type="CDD" id="cd02414">
    <property type="entry name" value="KH-II_Jag"/>
    <property type="match status" value="1"/>
</dbReference>
<dbReference type="InterPro" id="IPR038008">
    <property type="entry name" value="Jag_KH"/>
</dbReference>
<protein>
    <recommendedName>
        <fullName evidence="6">RNA-binding protein KhpB</fullName>
    </recommendedName>
    <alternativeName>
        <fullName evidence="6">RNA-binding protein EloR</fullName>
    </alternativeName>
</protein>
<evidence type="ECO:0000256" key="7">
    <source>
        <dbReference type="SAM" id="MobiDB-lite"/>
    </source>
</evidence>
<evidence type="ECO:0000256" key="1">
    <source>
        <dbReference type="ARBA" id="ARBA00022490"/>
    </source>
</evidence>
<dbReference type="SUPFAM" id="SSF82708">
    <property type="entry name" value="R3H domain"/>
    <property type="match status" value="1"/>
</dbReference>
<dbReference type="AlphaFoldDB" id="A0A0S7XQG6"/>
<evidence type="ECO:0000313" key="9">
    <source>
        <dbReference type="EMBL" id="KPJ64666.1"/>
    </source>
</evidence>
<evidence type="ECO:0000256" key="2">
    <source>
        <dbReference type="ARBA" id="ARBA00022884"/>
    </source>
</evidence>
<sequence length="225" mass="24353">MADESKRSIEKTGRTVEEAVAAALAELGVGREQVEVEVLGPEARPFLGIFGAQQTRVRVTLTETIAARARSLIERILAAMGISAAVAVTSEDEETVCLEVSGAEDLGVIIGKHGQVLAALQHLVGLIANRHQAERRRVLIDVEGYRGRREKALKNLALGTARKAKQSGKEATIAALPAHERRIVHITLRDDPEVSTRSVGEEPHREVIVSPTRRGGGQSRQDRSQ</sequence>
<evidence type="ECO:0000259" key="8">
    <source>
        <dbReference type="PROSITE" id="PS51061"/>
    </source>
</evidence>
<name>A0A0S7XQG6_9BACT</name>
<dbReference type="PATRIC" id="fig|1704032.3.peg.1090"/>
<comment type="domain">
    <text evidence="6">Has an N-terminal Jag-N domain and 2 RNA-binding domains (KH and R3H).</text>
</comment>
<feature type="compositionally biased region" description="Basic and acidic residues" evidence="7">
    <location>
        <begin position="191"/>
        <end position="207"/>
    </location>
</feature>
<keyword evidence="2 6" id="KW-0694">RNA-binding</keyword>
<dbReference type="Pfam" id="PF01424">
    <property type="entry name" value="R3H"/>
    <property type="match status" value="1"/>
</dbReference>
<dbReference type="Gene3D" id="3.30.300.20">
    <property type="match status" value="1"/>
</dbReference>
<feature type="domain" description="R3H" evidence="8">
    <location>
        <begin position="147"/>
        <end position="213"/>
    </location>
</feature>
<dbReference type="InterPro" id="IPR038247">
    <property type="entry name" value="Jag_N_dom_sf"/>
</dbReference>
<evidence type="ECO:0000313" key="10">
    <source>
        <dbReference type="Proteomes" id="UP000052020"/>
    </source>
</evidence>
<dbReference type="GO" id="GO:0008360">
    <property type="term" value="P:regulation of cell shape"/>
    <property type="evidence" value="ECO:0007669"/>
    <property type="project" value="UniProtKB-KW"/>
</dbReference>
<dbReference type="GO" id="GO:0005737">
    <property type="term" value="C:cytoplasm"/>
    <property type="evidence" value="ECO:0007669"/>
    <property type="project" value="UniProtKB-SubCell"/>
</dbReference>
<comment type="subcellular location">
    <subcellularLocation>
        <location evidence="6">Cytoplasm</location>
    </subcellularLocation>
</comment>
<dbReference type="Gene3D" id="3.30.1370.50">
    <property type="entry name" value="R3H-like domain"/>
    <property type="match status" value="1"/>
</dbReference>
<feature type="region of interest" description="Jag_N domain" evidence="6">
    <location>
        <begin position="10"/>
        <end position="60"/>
    </location>
</feature>
<dbReference type="EMBL" id="LIZY01000013">
    <property type="protein sequence ID" value="KPJ64666.1"/>
    <property type="molecule type" value="Genomic_DNA"/>
</dbReference>
<dbReference type="InterPro" id="IPR034079">
    <property type="entry name" value="R3H_KhpB"/>
</dbReference>
<dbReference type="NCBIfam" id="NF041568">
    <property type="entry name" value="Jag_EloR"/>
    <property type="match status" value="1"/>
</dbReference>
<dbReference type="GO" id="GO:0003723">
    <property type="term" value="F:RNA binding"/>
    <property type="evidence" value="ECO:0007669"/>
    <property type="project" value="UniProtKB-UniRule"/>
</dbReference>
<dbReference type="CDD" id="cd02644">
    <property type="entry name" value="R3H_jag"/>
    <property type="match status" value="1"/>
</dbReference>
<proteinExistence type="inferred from homology"/>
<comment type="caution">
    <text evidence="9">The sequence shown here is derived from an EMBL/GenBank/DDBJ whole genome shotgun (WGS) entry which is preliminary data.</text>
</comment>
<dbReference type="Proteomes" id="UP000052020">
    <property type="component" value="Unassembled WGS sequence"/>
</dbReference>
<comment type="similarity">
    <text evidence="6">Belongs to the KhpB RNA-binding protein family.</text>
</comment>
<evidence type="ECO:0000256" key="4">
    <source>
        <dbReference type="ARBA" id="ARBA00023186"/>
    </source>
</evidence>
<dbReference type="GO" id="GO:0071555">
    <property type="term" value="P:cell wall organization"/>
    <property type="evidence" value="ECO:0007669"/>
    <property type="project" value="UniProtKB-KW"/>
</dbReference>
<evidence type="ECO:0000256" key="3">
    <source>
        <dbReference type="ARBA" id="ARBA00022960"/>
    </source>
</evidence>
<reference evidence="9 10" key="1">
    <citation type="journal article" date="2015" name="Microbiome">
        <title>Genomic resolution of linkages in carbon, nitrogen, and sulfur cycling among widespread estuary sediment bacteria.</title>
        <authorList>
            <person name="Baker B.J."/>
            <person name="Lazar C.S."/>
            <person name="Teske A.P."/>
            <person name="Dick G.J."/>
        </authorList>
    </citation>
    <scope>NUCLEOTIDE SEQUENCE [LARGE SCALE GENOMIC DNA]</scope>
    <source>
        <strain evidence="9">DG_56</strain>
    </source>
</reference>
<dbReference type="InterPro" id="IPR001374">
    <property type="entry name" value="R3H_dom"/>
</dbReference>
<comment type="subunit">
    <text evidence="6">Forms a complex with KhpA.</text>
</comment>
<keyword evidence="4 6" id="KW-0143">Chaperone</keyword>
<dbReference type="PANTHER" id="PTHR35800:SF1">
    <property type="entry name" value="RNA-BINDING PROTEIN KHPB"/>
    <property type="match status" value="1"/>
</dbReference>
<accession>A0A0S7XQG6</accession>
<feature type="region of interest" description="Disordered" evidence="7">
    <location>
        <begin position="191"/>
        <end position="225"/>
    </location>
</feature>
<dbReference type="InterPro" id="IPR032782">
    <property type="entry name" value="KhpB_N"/>
</dbReference>
<dbReference type="InterPro" id="IPR039247">
    <property type="entry name" value="KhpB"/>
</dbReference>